<feature type="transmembrane region" description="Helical" evidence="1">
    <location>
        <begin position="338"/>
        <end position="354"/>
    </location>
</feature>
<evidence type="ECO:0008006" key="4">
    <source>
        <dbReference type="Google" id="ProtNLM"/>
    </source>
</evidence>
<feature type="transmembrane region" description="Helical" evidence="1">
    <location>
        <begin position="67"/>
        <end position="85"/>
    </location>
</feature>
<reference evidence="3" key="2">
    <citation type="submission" date="2023-07" db="EMBL/GenBank/DDBJ databases">
        <authorList>
            <person name="Jung D.-H."/>
        </authorList>
    </citation>
    <scope>NUCLEOTIDE SEQUENCE [LARGE SCALE GENOMIC DNA]</scope>
    <source>
        <strain evidence="3">JA-25</strain>
    </source>
</reference>
<dbReference type="EMBL" id="WAEL01000008">
    <property type="protein sequence ID" value="NID12785.1"/>
    <property type="molecule type" value="Genomic_DNA"/>
</dbReference>
<name>A0ABX0QK28_9BACT</name>
<proteinExistence type="predicted"/>
<keyword evidence="1" id="KW-1133">Transmembrane helix</keyword>
<keyword evidence="1" id="KW-0812">Transmembrane</keyword>
<accession>A0ABX0QK28</accession>
<gene>
    <name evidence="2" type="ORF">F7231_21620</name>
</gene>
<keyword evidence="3" id="KW-1185">Reference proteome</keyword>
<protein>
    <recommendedName>
        <fullName evidence="4">Oligosaccharide repeat unit polymerase</fullName>
    </recommendedName>
</protein>
<sequence length="385" mass="43552">MTIVFSPVMAFQIHPEDMLLSSEEYLSYALPATLAFSTGLLLRLHSVTPHKDLLEQLGEYLTDKQKAVPVLLALGVIGSVLFDYMPVEIKAVVYLFAACLYTAVLYSHYTGGKLKTISLVIAIGVLVYNTVREGMFGTLLYFVTLYFCIVLVSRKNGIFFGYKLGLLALGGLFVLVVQSIKMEYRMKTWGTSFTERRADPSLLLDLTVNRLSNTDFLFGSDHLYSTYNRMNQGRLISETMNYVPRVVPHANGEILLYFVYPFIPRFIWNGKPITGGASNIERFTRFIHSSTSSSNISPFGEAYVNFGRVGGILFMFFFGLLFNFCFHKICRLAEKKPSILLWLPCLFVGCLTLETDVLTIWGSFATMATFIFIFWNTTKRLSIQL</sequence>
<organism evidence="2 3">
    <name type="scientific">Fibrivirga algicola</name>
    <dbReference type="NCBI Taxonomy" id="2950420"/>
    <lineage>
        <taxon>Bacteria</taxon>
        <taxon>Pseudomonadati</taxon>
        <taxon>Bacteroidota</taxon>
        <taxon>Cytophagia</taxon>
        <taxon>Cytophagales</taxon>
        <taxon>Spirosomataceae</taxon>
        <taxon>Fibrivirga</taxon>
    </lineage>
</organism>
<comment type="caution">
    <text evidence="2">The sequence shown here is derived from an EMBL/GenBank/DDBJ whole genome shotgun (WGS) entry which is preliminary data.</text>
</comment>
<dbReference type="RefSeq" id="WP_166693489.1">
    <property type="nucleotide sequence ID" value="NZ_WAEL01000008.1"/>
</dbReference>
<evidence type="ECO:0000313" key="2">
    <source>
        <dbReference type="EMBL" id="NID12785.1"/>
    </source>
</evidence>
<evidence type="ECO:0000256" key="1">
    <source>
        <dbReference type="SAM" id="Phobius"/>
    </source>
</evidence>
<keyword evidence="1" id="KW-0472">Membrane</keyword>
<feature type="transmembrane region" description="Helical" evidence="1">
    <location>
        <begin position="360"/>
        <end position="378"/>
    </location>
</feature>
<evidence type="ECO:0000313" key="3">
    <source>
        <dbReference type="Proteomes" id="UP000606008"/>
    </source>
</evidence>
<feature type="transmembrane region" description="Helical" evidence="1">
    <location>
        <begin position="91"/>
        <end position="107"/>
    </location>
</feature>
<dbReference type="Proteomes" id="UP000606008">
    <property type="component" value="Unassembled WGS sequence"/>
</dbReference>
<feature type="transmembrane region" description="Helical" evidence="1">
    <location>
        <begin position="136"/>
        <end position="153"/>
    </location>
</feature>
<reference evidence="3" key="1">
    <citation type="submission" date="2019-09" db="EMBL/GenBank/DDBJ databases">
        <authorList>
            <person name="Jung D.-H."/>
        </authorList>
    </citation>
    <scope>NUCLEOTIDE SEQUENCE [LARGE SCALE GENOMIC DNA]</scope>
    <source>
        <strain evidence="3">JA-25</strain>
    </source>
</reference>
<feature type="transmembrane region" description="Helical" evidence="1">
    <location>
        <begin position="160"/>
        <end position="180"/>
    </location>
</feature>
<feature type="transmembrane region" description="Helical" evidence="1">
    <location>
        <begin position="306"/>
        <end position="326"/>
    </location>
</feature>
<feature type="transmembrane region" description="Helical" evidence="1">
    <location>
        <begin position="25"/>
        <end position="46"/>
    </location>
</feature>